<accession>A0A1I8MHW4</accession>
<evidence type="ECO:0000256" key="3">
    <source>
        <dbReference type="ARBA" id="ARBA00022692"/>
    </source>
</evidence>
<evidence type="ECO:0000256" key="4">
    <source>
        <dbReference type="ARBA" id="ARBA00022989"/>
    </source>
</evidence>
<dbReference type="PANTHER" id="PTHR10283">
    <property type="entry name" value="SOLUTE CARRIER FAMILY 13 MEMBER"/>
    <property type="match status" value="1"/>
</dbReference>
<sequence>MVFTFILSALIPNACACSLMIPTARAMLSILDELGVCRALEERDMEIGDGFSSPSAAPSKVANAFYIGIGFAANIGGMLTPWSSEAGYEFLKIYKSNLQIGTFITSAATSILLLTFTMVYLQIAFLLLWRSKRKKQITFDAAALTPTLDVLIQGERENGVADIIITGLLMIVYVFVLIGARVVEEMQYLNDTVLIKYSTLVMLICLVAFVCPNNCSHLNYFLCREPNSYKMSPSILPWSAIPKLMPWNYFLVYGSSLAYGMALEKSGLPTYLMEHLEGVTNNMTLKLMGFMVIAILLTLLGANHLVARVLMMEAVKWATLDNEQPLFVALALCLTSTVAFLLPVSSVSNCFTAGWGNLKSKDMIIAGVGPTLFGYFLILGVIELQRYFPLF</sequence>
<proteinExistence type="predicted"/>
<evidence type="ECO:0000256" key="5">
    <source>
        <dbReference type="ARBA" id="ARBA00023136"/>
    </source>
</evidence>
<dbReference type="eggNOG" id="KOG1281">
    <property type="taxonomic scope" value="Eukaryota"/>
</dbReference>
<dbReference type="STRING" id="7370.A0A1I8MHW4"/>
<feature type="domain" description="Citrate transporter-like" evidence="6">
    <location>
        <begin position="1"/>
        <end position="332"/>
    </location>
</feature>
<keyword evidence="3" id="KW-0812">Transmembrane</keyword>
<evidence type="ECO:0000313" key="7">
    <source>
        <dbReference type="EnsemblMetazoa" id="MDOA005069-PB"/>
    </source>
</evidence>
<keyword evidence="5" id="KW-0472">Membrane</keyword>
<keyword evidence="4" id="KW-1133">Transmembrane helix</keyword>
<dbReference type="VEuPathDB" id="VectorBase:MDOA005069"/>
<evidence type="ECO:0000256" key="1">
    <source>
        <dbReference type="ARBA" id="ARBA00004141"/>
    </source>
</evidence>
<dbReference type="PANTHER" id="PTHR10283:SF82">
    <property type="entry name" value="SOLUTE CARRIER FAMILY 13 MEMBER 2"/>
    <property type="match status" value="1"/>
</dbReference>
<dbReference type="EnsemblMetazoa" id="MDOA005069-RB">
    <property type="protein sequence ID" value="MDOA005069-PB"/>
    <property type="gene ID" value="MDOA005069"/>
</dbReference>
<organism evidence="7">
    <name type="scientific">Musca domestica</name>
    <name type="common">House fly</name>
    <dbReference type="NCBI Taxonomy" id="7370"/>
    <lineage>
        <taxon>Eukaryota</taxon>
        <taxon>Metazoa</taxon>
        <taxon>Ecdysozoa</taxon>
        <taxon>Arthropoda</taxon>
        <taxon>Hexapoda</taxon>
        <taxon>Insecta</taxon>
        <taxon>Pterygota</taxon>
        <taxon>Neoptera</taxon>
        <taxon>Endopterygota</taxon>
        <taxon>Diptera</taxon>
        <taxon>Brachycera</taxon>
        <taxon>Muscomorpha</taxon>
        <taxon>Muscoidea</taxon>
        <taxon>Muscidae</taxon>
        <taxon>Musca</taxon>
    </lineage>
</organism>
<dbReference type="Pfam" id="PF03600">
    <property type="entry name" value="CitMHS"/>
    <property type="match status" value="1"/>
</dbReference>
<evidence type="ECO:0000259" key="6">
    <source>
        <dbReference type="Pfam" id="PF03600"/>
    </source>
</evidence>
<comment type="subcellular location">
    <subcellularLocation>
        <location evidence="1">Membrane</location>
        <topology evidence="1">Multi-pass membrane protein</topology>
    </subcellularLocation>
</comment>
<dbReference type="InterPro" id="IPR004680">
    <property type="entry name" value="Cit_transptr-like_dom"/>
</dbReference>
<protein>
    <recommendedName>
        <fullName evidence="6">Citrate transporter-like domain-containing protein</fullName>
    </recommendedName>
</protein>
<keyword evidence="2" id="KW-0813">Transport</keyword>
<dbReference type="VEuPathDB" id="VectorBase:MDOMA2_021275"/>
<dbReference type="GO" id="GO:0015141">
    <property type="term" value="F:succinate transmembrane transporter activity"/>
    <property type="evidence" value="ECO:0007669"/>
    <property type="project" value="TreeGrafter"/>
</dbReference>
<dbReference type="AlphaFoldDB" id="A0A1I8MHW4"/>
<name>A0A1I8MHW4_MUSDO</name>
<dbReference type="GO" id="GO:0015137">
    <property type="term" value="F:citrate transmembrane transporter activity"/>
    <property type="evidence" value="ECO:0007669"/>
    <property type="project" value="TreeGrafter"/>
</dbReference>
<reference evidence="7" key="1">
    <citation type="submission" date="2020-05" db="UniProtKB">
        <authorList>
            <consortium name="EnsemblMetazoa"/>
        </authorList>
    </citation>
    <scope>IDENTIFICATION</scope>
    <source>
        <strain evidence="7">Aabys</strain>
    </source>
</reference>
<evidence type="ECO:0000256" key="2">
    <source>
        <dbReference type="ARBA" id="ARBA00022448"/>
    </source>
</evidence>
<dbReference type="GO" id="GO:0005886">
    <property type="term" value="C:plasma membrane"/>
    <property type="evidence" value="ECO:0007669"/>
    <property type="project" value="TreeGrafter"/>
</dbReference>